<sequence length="358" mass="39283">MSLHSSSGQVDPEALDGDHRDEDHEEEQDHRHGRAESDLQPSDRGPVGQQRERLGAVRTVGHDEDVVEDPEGIQCPEEHGDHDRRLHVRQDHPAHPFPPGGAVDLGRLGELAGHLRQPGQQQQGDERCRLPDLGRHDDEQRRGGGAEPVEVRPDARQPREPLVHVARVDVEHVEPGEGRDHRDDAVRDQDGRTQPALEPSDGVVHDQGQQEPEDELDDDGDDGDQHGDAQVAPEDRIGQHHAVVGQADEPAVRGGRQSVVEQRVVDRLEDRVDRHGDHDDEGGPGERPAEAALALRPLGQRGSYGLRRGHLRGVDGGGHSSRSPLSTAWTKSWVCFGVEAVTPASGVQRCWIEVLISL</sequence>
<comment type="caution">
    <text evidence="2">The sequence shown here is derived from an EMBL/GenBank/DDBJ whole genome shotgun (WGS) entry which is preliminary data.</text>
</comment>
<feature type="region of interest" description="Disordered" evidence="1">
    <location>
        <begin position="244"/>
        <end position="288"/>
    </location>
</feature>
<dbReference type="EMBL" id="VSSQ01003740">
    <property type="protein sequence ID" value="MPM22120.1"/>
    <property type="molecule type" value="Genomic_DNA"/>
</dbReference>
<feature type="compositionally biased region" description="Acidic residues" evidence="1">
    <location>
        <begin position="211"/>
        <end position="222"/>
    </location>
</feature>
<feature type="compositionally biased region" description="Basic and acidic residues" evidence="1">
    <location>
        <begin position="263"/>
        <end position="278"/>
    </location>
</feature>
<feature type="compositionally biased region" description="Basic and acidic residues" evidence="1">
    <location>
        <begin position="124"/>
        <end position="191"/>
    </location>
</feature>
<name>A0A644Y0S8_9ZZZZ</name>
<evidence type="ECO:0000256" key="1">
    <source>
        <dbReference type="SAM" id="MobiDB-lite"/>
    </source>
</evidence>
<feature type="compositionally biased region" description="Basic and acidic residues" evidence="1">
    <location>
        <begin position="16"/>
        <end position="37"/>
    </location>
</feature>
<evidence type="ECO:0000313" key="2">
    <source>
        <dbReference type="EMBL" id="MPM22120.1"/>
    </source>
</evidence>
<organism evidence="2">
    <name type="scientific">bioreactor metagenome</name>
    <dbReference type="NCBI Taxonomy" id="1076179"/>
    <lineage>
        <taxon>unclassified sequences</taxon>
        <taxon>metagenomes</taxon>
        <taxon>ecological metagenomes</taxon>
    </lineage>
</organism>
<feature type="compositionally biased region" description="Basic and acidic residues" evidence="1">
    <location>
        <begin position="76"/>
        <end position="94"/>
    </location>
</feature>
<protein>
    <submittedName>
        <fullName evidence="2">Uncharacterized protein</fullName>
    </submittedName>
</protein>
<accession>A0A644Y0S8</accession>
<feature type="region of interest" description="Disordered" evidence="1">
    <location>
        <begin position="1"/>
        <end position="230"/>
    </location>
</feature>
<dbReference type="AlphaFoldDB" id="A0A644Y0S8"/>
<gene>
    <name evidence="2" type="ORF">SDC9_68570</name>
</gene>
<proteinExistence type="predicted"/>
<feature type="compositionally biased region" description="Basic and acidic residues" evidence="1">
    <location>
        <begin position="50"/>
        <end position="64"/>
    </location>
</feature>
<reference evidence="2" key="1">
    <citation type="submission" date="2019-08" db="EMBL/GenBank/DDBJ databases">
        <authorList>
            <person name="Kucharzyk K."/>
            <person name="Murdoch R.W."/>
            <person name="Higgins S."/>
            <person name="Loffler F."/>
        </authorList>
    </citation>
    <scope>NUCLEOTIDE SEQUENCE</scope>
</reference>